<proteinExistence type="predicted"/>
<protein>
    <submittedName>
        <fullName evidence="1">DUF5034 domain-containing protein</fullName>
    </submittedName>
</protein>
<dbReference type="InterPro" id="IPR032215">
    <property type="entry name" value="DUF5034"/>
</dbReference>
<reference evidence="1" key="1">
    <citation type="submission" date="2020-09" db="EMBL/GenBank/DDBJ databases">
        <title>Taishania pollutisoli gen. nov., sp. nov., Isolated from Tetrabromobisphenol A-Contaminated Soil.</title>
        <authorList>
            <person name="Chen Q."/>
        </authorList>
    </citation>
    <scope>NUCLEOTIDE SEQUENCE</scope>
    <source>
        <strain evidence="1">CZZ-1</strain>
    </source>
</reference>
<name>A0A8J6P950_9FLAO</name>
<evidence type="ECO:0000313" key="1">
    <source>
        <dbReference type="EMBL" id="MBC9812466.1"/>
    </source>
</evidence>
<organism evidence="1 2">
    <name type="scientific">Taishania pollutisoli</name>
    <dbReference type="NCBI Taxonomy" id="2766479"/>
    <lineage>
        <taxon>Bacteria</taxon>
        <taxon>Pseudomonadati</taxon>
        <taxon>Bacteroidota</taxon>
        <taxon>Flavobacteriia</taxon>
        <taxon>Flavobacteriales</taxon>
        <taxon>Crocinitomicaceae</taxon>
        <taxon>Taishania</taxon>
    </lineage>
</organism>
<sequence>MKKADYREIPVTLCSIDVLPIDNTYASPQTAMSDTVAAQAFGLRLQLKYMDEAGICQIDPMETVSLFPACYAMGNNGKTSHYYVPVNPIDSLVVYSTEDFDATHPAGTNLINCFSIFKPYSYYLPMDYLGGERRILFDDMYLQPKREEVNMLLLKLPEHAGNHQFTIRVYTRNGELFQQTLPSITLSL</sequence>
<dbReference type="Pfam" id="PF16437">
    <property type="entry name" value="DUF5034"/>
    <property type="match status" value="1"/>
</dbReference>
<dbReference type="Proteomes" id="UP000652681">
    <property type="component" value="Unassembled WGS sequence"/>
</dbReference>
<accession>A0A8J6P950</accession>
<evidence type="ECO:0000313" key="2">
    <source>
        <dbReference type="Proteomes" id="UP000652681"/>
    </source>
</evidence>
<gene>
    <name evidence="1" type="ORF">H9Y05_08270</name>
</gene>
<dbReference type="EMBL" id="JACVEL010000004">
    <property type="protein sequence ID" value="MBC9812466.1"/>
    <property type="molecule type" value="Genomic_DNA"/>
</dbReference>
<dbReference type="AlphaFoldDB" id="A0A8J6P950"/>
<keyword evidence="2" id="KW-1185">Reference proteome</keyword>
<comment type="caution">
    <text evidence="1">The sequence shown here is derived from an EMBL/GenBank/DDBJ whole genome shotgun (WGS) entry which is preliminary data.</text>
</comment>
<dbReference type="RefSeq" id="WP_163489846.1">
    <property type="nucleotide sequence ID" value="NZ_JACVEL010000004.1"/>
</dbReference>